<reference evidence="2" key="2">
    <citation type="submission" date="2014-07" db="EMBL/GenBank/DDBJ databases">
        <authorList>
            <person name="Hull J."/>
        </authorList>
    </citation>
    <scope>NUCLEOTIDE SEQUENCE</scope>
</reference>
<gene>
    <name evidence="2" type="ORF">CM83_464</name>
</gene>
<dbReference type="InterPro" id="IPR000477">
    <property type="entry name" value="RT_dom"/>
</dbReference>
<dbReference type="GO" id="GO:0003964">
    <property type="term" value="F:RNA-directed DNA polymerase activity"/>
    <property type="evidence" value="ECO:0007669"/>
    <property type="project" value="UniProtKB-KW"/>
</dbReference>
<dbReference type="AlphaFoldDB" id="A0A0A9Z0B9"/>
<keyword evidence="2" id="KW-0808">Transferase</keyword>
<evidence type="ECO:0000259" key="1">
    <source>
        <dbReference type="Pfam" id="PF00078"/>
    </source>
</evidence>
<sequence>FILEPLTNVMNSCISTGFLPDYFKVSVVTPIHKKGSIEEDDNYRPISIIPYLMKLLEILINEQMATYFEENNLLSELQFGFRRGLGTTDALISLTQATYSGLDGKSKTGALLFDLSEAFDLVDPLILLQKLAFYGFDSGSLTFFRSYLSGWRQYVDFGGEHSSMEPLA</sequence>
<protein>
    <submittedName>
        <fullName evidence="2">Putative RNA-directed DNA polymerase from transposon X-element</fullName>
    </submittedName>
</protein>
<organism evidence="2">
    <name type="scientific">Lygus hesperus</name>
    <name type="common">Western plant bug</name>
    <dbReference type="NCBI Taxonomy" id="30085"/>
    <lineage>
        <taxon>Eukaryota</taxon>
        <taxon>Metazoa</taxon>
        <taxon>Ecdysozoa</taxon>
        <taxon>Arthropoda</taxon>
        <taxon>Hexapoda</taxon>
        <taxon>Insecta</taxon>
        <taxon>Pterygota</taxon>
        <taxon>Neoptera</taxon>
        <taxon>Paraneoptera</taxon>
        <taxon>Hemiptera</taxon>
        <taxon>Heteroptera</taxon>
        <taxon>Panheteroptera</taxon>
        <taxon>Cimicomorpha</taxon>
        <taxon>Miridae</taxon>
        <taxon>Mirini</taxon>
        <taxon>Lygus</taxon>
    </lineage>
</organism>
<feature type="domain" description="Reverse transcriptase" evidence="1">
    <location>
        <begin position="31"/>
        <end position="153"/>
    </location>
</feature>
<evidence type="ECO:0000313" key="2">
    <source>
        <dbReference type="EMBL" id="JAG38692.1"/>
    </source>
</evidence>
<dbReference type="PANTHER" id="PTHR33332">
    <property type="entry name" value="REVERSE TRANSCRIPTASE DOMAIN-CONTAINING PROTEIN"/>
    <property type="match status" value="1"/>
</dbReference>
<keyword evidence="2" id="KW-0548">Nucleotidyltransferase</keyword>
<dbReference type="EMBL" id="GBHO01004912">
    <property type="protein sequence ID" value="JAG38692.1"/>
    <property type="molecule type" value="Transcribed_RNA"/>
</dbReference>
<reference evidence="2" key="1">
    <citation type="journal article" date="2014" name="PLoS ONE">
        <title>Transcriptome-Based Identification of ABC Transporters in the Western Tarnished Plant Bug Lygus hesperus.</title>
        <authorList>
            <person name="Hull J.J."/>
            <person name="Chaney K."/>
            <person name="Geib S.M."/>
            <person name="Fabrick J.A."/>
            <person name="Brent C.S."/>
            <person name="Walsh D."/>
            <person name="Lavine L.C."/>
        </authorList>
    </citation>
    <scope>NUCLEOTIDE SEQUENCE</scope>
</reference>
<feature type="non-terminal residue" evidence="2">
    <location>
        <position position="168"/>
    </location>
</feature>
<accession>A0A0A9Z0B9</accession>
<name>A0A0A9Z0B9_LYGHE</name>
<proteinExistence type="predicted"/>
<keyword evidence="2" id="KW-0695">RNA-directed DNA polymerase</keyword>
<dbReference type="Pfam" id="PF00078">
    <property type="entry name" value="RVT_1"/>
    <property type="match status" value="1"/>
</dbReference>
<feature type="non-terminal residue" evidence="2">
    <location>
        <position position="1"/>
    </location>
</feature>